<sequence length="234" mass="25692">MEIHQPIAYNKLSDEGNRVLKGFGVIKYHILLLFVFCGSSLAQLTRYVDKAQFVDAVPPIVATESFEDLATDASSAQRNTIELAQVTISTLDTSLSVHNTPEYGQQPTDGSQYVRISGGDEPGGREITFDFITPVNWFGLNIIDWGDGTVNGSGELVARVDCTEYIDITQGTKPDGNVTFFGFSSNNPFDCITIYNDIPTDSWAIDELYFATPEPATAVIFAAGTLMLARRRKK</sequence>
<dbReference type="NCBIfam" id="TIGR02595">
    <property type="entry name" value="PEP_CTERM"/>
    <property type="match status" value="1"/>
</dbReference>
<name>A0A1U9NGT8_9BACT</name>
<keyword evidence="2" id="KW-1185">Reference proteome</keyword>
<dbReference type="InterPro" id="IPR013424">
    <property type="entry name" value="Ice-binding_C"/>
</dbReference>
<reference evidence="2" key="1">
    <citation type="submission" date="2017-02" db="EMBL/GenBank/DDBJ databases">
        <title>Comparative genomics and description of representatives of a novel lineage of planctomycetes thriving in anoxic sediments.</title>
        <authorList>
            <person name="Spring S."/>
            <person name="Bunk B."/>
            <person name="Sproer C."/>
        </authorList>
    </citation>
    <scope>NUCLEOTIDE SEQUENCE [LARGE SCALE GENOMIC DNA]</scope>
    <source>
        <strain evidence="2">ST-NAGAB-D1</strain>
    </source>
</reference>
<dbReference type="EMBL" id="CP019791">
    <property type="protein sequence ID" value="AQT66968.1"/>
    <property type="molecule type" value="Genomic_DNA"/>
</dbReference>
<evidence type="ECO:0008006" key="3">
    <source>
        <dbReference type="Google" id="ProtNLM"/>
    </source>
</evidence>
<protein>
    <recommendedName>
        <fullName evidence="3">PEP-CTERM protein-sorting domain-containing protein</fullName>
    </recommendedName>
</protein>
<dbReference type="KEGG" id="alus:STSP2_00106"/>
<evidence type="ECO:0000313" key="2">
    <source>
        <dbReference type="Proteomes" id="UP000189674"/>
    </source>
</evidence>
<dbReference type="AlphaFoldDB" id="A0A1U9NGT8"/>
<proteinExistence type="predicted"/>
<organism evidence="1 2">
    <name type="scientific">Anaerohalosphaera lusitana</name>
    <dbReference type="NCBI Taxonomy" id="1936003"/>
    <lineage>
        <taxon>Bacteria</taxon>
        <taxon>Pseudomonadati</taxon>
        <taxon>Planctomycetota</taxon>
        <taxon>Phycisphaerae</taxon>
        <taxon>Sedimentisphaerales</taxon>
        <taxon>Anaerohalosphaeraceae</taxon>
        <taxon>Anaerohalosphaera</taxon>
    </lineage>
</organism>
<evidence type="ECO:0000313" key="1">
    <source>
        <dbReference type="EMBL" id="AQT66968.1"/>
    </source>
</evidence>
<dbReference type="Proteomes" id="UP000189674">
    <property type="component" value="Chromosome"/>
</dbReference>
<gene>
    <name evidence="1" type="ORF">STSP2_00106</name>
</gene>
<accession>A0A1U9NGT8</accession>